<comment type="caution">
    <text evidence="1">The sequence shown here is derived from an EMBL/GenBank/DDBJ whole genome shotgun (WGS) entry which is preliminary data.</text>
</comment>
<name>A0A2P7B2T4_9HYPH</name>
<dbReference type="EMBL" id="PGGN01000001">
    <property type="protein sequence ID" value="PSH60783.1"/>
    <property type="molecule type" value="Genomic_DNA"/>
</dbReference>
<dbReference type="AlphaFoldDB" id="A0A2P7B2T4"/>
<protein>
    <submittedName>
        <fullName evidence="1">Phage tail assembly chaperone</fullName>
    </submittedName>
</protein>
<sequence length="67" mass="7498">MMAAGLGVLRLSSTEFWAMTPRELNAAFRRSASHTAPTRNDLAQLMQAFPDREQEMQCPTILSSSLR</sequence>
<evidence type="ECO:0000313" key="1">
    <source>
        <dbReference type="EMBL" id="PSH60783.1"/>
    </source>
</evidence>
<organism evidence="1 2">
    <name type="scientific">Phyllobacterium endophyticum</name>
    <dbReference type="NCBI Taxonomy" id="1149773"/>
    <lineage>
        <taxon>Bacteria</taxon>
        <taxon>Pseudomonadati</taxon>
        <taxon>Pseudomonadota</taxon>
        <taxon>Alphaproteobacteria</taxon>
        <taxon>Hyphomicrobiales</taxon>
        <taxon>Phyllobacteriaceae</taxon>
        <taxon>Phyllobacterium</taxon>
    </lineage>
</organism>
<dbReference type="OrthoDB" id="7582980at2"/>
<evidence type="ECO:0000313" key="2">
    <source>
        <dbReference type="Proteomes" id="UP000241158"/>
    </source>
</evidence>
<reference evidence="2" key="1">
    <citation type="submission" date="2017-11" db="EMBL/GenBank/DDBJ databases">
        <authorList>
            <person name="Kuznetsova I."/>
            <person name="Sazanova A."/>
            <person name="Chirak E."/>
            <person name="Safronova V."/>
            <person name="Willems A."/>
        </authorList>
    </citation>
    <scope>NUCLEOTIDE SEQUENCE [LARGE SCALE GENOMIC DNA]</scope>
    <source>
        <strain evidence="2">PEPV15</strain>
    </source>
</reference>
<accession>A0A2P7B2T4</accession>
<dbReference type="InterPro" id="IPR019056">
    <property type="entry name" value="Phage_TAC_6"/>
</dbReference>
<dbReference type="Proteomes" id="UP000241158">
    <property type="component" value="Unassembled WGS sequence"/>
</dbReference>
<gene>
    <name evidence="1" type="ORF">CU100_07660</name>
</gene>
<dbReference type="Pfam" id="PF09550">
    <property type="entry name" value="Phage_TAC_6"/>
    <property type="match status" value="1"/>
</dbReference>
<keyword evidence="2" id="KW-1185">Reference proteome</keyword>
<proteinExistence type="predicted"/>